<dbReference type="EMBL" id="CAJZAG010000003">
    <property type="protein sequence ID" value="CAG9169585.1"/>
    <property type="molecule type" value="Genomic_DNA"/>
</dbReference>
<dbReference type="PANTHER" id="PTHR43424:SF1">
    <property type="entry name" value="LOCUS PUTATIVE PROTEIN 1-RELATED"/>
    <property type="match status" value="1"/>
</dbReference>
<proteinExistence type="predicted"/>
<feature type="transmembrane region" description="Helical" evidence="1">
    <location>
        <begin position="268"/>
        <end position="286"/>
    </location>
</feature>
<dbReference type="Pfam" id="PF13440">
    <property type="entry name" value="Polysacc_synt_3"/>
    <property type="match status" value="1"/>
</dbReference>
<feature type="transmembrane region" description="Helical" evidence="1">
    <location>
        <begin position="395"/>
        <end position="414"/>
    </location>
</feature>
<organism evidence="2 3">
    <name type="scientific">Cupriavidus pampae</name>
    <dbReference type="NCBI Taxonomy" id="659251"/>
    <lineage>
        <taxon>Bacteria</taxon>
        <taxon>Pseudomonadati</taxon>
        <taxon>Pseudomonadota</taxon>
        <taxon>Betaproteobacteria</taxon>
        <taxon>Burkholderiales</taxon>
        <taxon>Burkholderiaceae</taxon>
        <taxon>Cupriavidus</taxon>
    </lineage>
</organism>
<feature type="transmembrane region" description="Helical" evidence="1">
    <location>
        <begin position="48"/>
        <end position="70"/>
    </location>
</feature>
<feature type="transmembrane region" description="Helical" evidence="1">
    <location>
        <begin position="335"/>
        <end position="359"/>
    </location>
</feature>
<evidence type="ECO:0000313" key="3">
    <source>
        <dbReference type="Proteomes" id="UP000706525"/>
    </source>
</evidence>
<reference evidence="2 3" key="1">
    <citation type="submission" date="2021-08" db="EMBL/GenBank/DDBJ databases">
        <authorList>
            <person name="Peeters C."/>
        </authorList>
    </citation>
    <scope>NUCLEOTIDE SEQUENCE [LARGE SCALE GENOMIC DNA]</scope>
    <source>
        <strain evidence="2 3">LMG 32289</strain>
    </source>
</reference>
<feature type="transmembrane region" description="Helical" evidence="1">
    <location>
        <begin position="82"/>
        <end position="109"/>
    </location>
</feature>
<feature type="transmembrane region" description="Helical" evidence="1">
    <location>
        <begin position="218"/>
        <end position="238"/>
    </location>
</feature>
<feature type="transmembrane region" description="Helical" evidence="1">
    <location>
        <begin position="149"/>
        <end position="171"/>
    </location>
</feature>
<keyword evidence="1" id="KW-0472">Membrane</keyword>
<feature type="transmembrane region" description="Helical" evidence="1">
    <location>
        <begin position="177"/>
        <end position="198"/>
    </location>
</feature>
<feature type="transmembrane region" description="Helical" evidence="1">
    <location>
        <begin position="115"/>
        <end position="137"/>
    </location>
</feature>
<gene>
    <name evidence="2" type="ORF">LMG32289_01744</name>
</gene>
<dbReference type="PANTHER" id="PTHR43424">
    <property type="entry name" value="LOCUS PUTATIVE PROTEIN 1-RELATED"/>
    <property type="match status" value="1"/>
</dbReference>
<dbReference type="RefSeq" id="WP_223984959.1">
    <property type="nucleotide sequence ID" value="NZ_CAJZAG010000003.1"/>
</dbReference>
<keyword evidence="1" id="KW-1133">Transmembrane helix</keyword>
<name>A0ABN7YCD3_9BURK</name>
<dbReference type="Proteomes" id="UP000706525">
    <property type="component" value="Unassembled WGS sequence"/>
</dbReference>
<feature type="transmembrane region" description="Helical" evidence="1">
    <location>
        <begin position="298"/>
        <end position="323"/>
    </location>
</feature>
<evidence type="ECO:0000313" key="2">
    <source>
        <dbReference type="EMBL" id="CAG9169585.1"/>
    </source>
</evidence>
<evidence type="ECO:0000256" key="1">
    <source>
        <dbReference type="SAM" id="Phobius"/>
    </source>
</evidence>
<accession>A0ABN7YCD3</accession>
<sequence length="425" mass="44970">MKPRVAANLVWMLFERGLQVGIGVVVVAMLARALGPVGFAHFQYAQSVVLIAASFALVCAAEVVVPRLVAASGPDAERTRHALLAHAFALRLGGGVIGYLLMCGYLGITSPDAEIWHAALLLGIAILLREPFGVVSAWMQARTHNRPGVLFNVLAVGTKAALVGALFLYGVREVSGYAAAFAIEAIVVAALQMLYFRLRMREHRVGGLFSVDWQRTRLHDLLTSGALFWGSFILMMAARRVDQLVLQPAVAAADFGAYAACMQILDNFTVLASVLAAGVAPAYVYARGNLAEARTNAGRVAVALAAVGLLGGAVIAACAPWIVHLLYGHAFAPTVTLLQAAALLTALVFADVGLTLLAVHLRRPEWIAAKWLAVFAVTLLFDLAVVPRYGNWGAVAGYGLGNAVAVLVGLALYWRCRPAPSMAAP</sequence>
<dbReference type="InterPro" id="IPR052556">
    <property type="entry name" value="PolySynth_Transporter"/>
</dbReference>
<protein>
    <recommendedName>
        <fullName evidence="4">Lipopolysaccharide biosynthesis protein</fullName>
    </recommendedName>
</protein>
<comment type="caution">
    <text evidence="2">The sequence shown here is derived from an EMBL/GenBank/DDBJ whole genome shotgun (WGS) entry which is preliminary data.</text>
</comment>
<feature type="transmembrane region" description="Helical" evidence="1">
    <location>
        <begin position="371"/>
        <end position="389"/>
    </location>
</feature>
<feature type="transmembrane region" description="Helical" evidence="1">
    <location>
        <begin position="20"/>
        <end position="42"/>
    </location>
</feature>
<keyword evidence="3" id="KW-1185">Reference proteome</keyword>
<keyword evidence="1" id="KW-0812">Transmembrane</keyword>
<evidence type="ECO:0008006" key="4">
    <source>
        <dbReference type="Google" id="ProtNLM"/>
    </source>
</evidence>